<dbReference type="AlphaFoldDB" id="A0A4C1TXZ0"/>
<dbReference type="EMBL" id="BGZK01000102">
    <property type="protein sequence ID" value="GBP18915.1"/>
    <property type="molecule type" value="Genomic_DNA"/>
</dbReference>
<gene>
    <name evidence="1" type="ORF">EVAR_20447_1</name>
</gene>
<dbReference type="Proteomes" id="UP000299102">
    <property type="component" value="Unassembled WGS sequence"/>
</dbReference>
<keyword evidence="2" id="KW-1185">Reference proteome</keyword>
<organism evidence="1 2">
    <name type="scientific">Eumeta variegata</name>
    <name type="common">Bagworm moth</name>
    <name type="synonym">Eumeta japonica</name>
    <dbReference type="NCBI Taxonomy" id="151549"/>
    <lineage>
        <taxon>Eukaryota</taxon>
        <taxon>Metazoa</taxon>
        <taxon>Ecdysozoa</taxon>
        <taxon>Arthropoda</taxon>
        <taxon>Hexapoda</taxon>
        <taxon>Insecta</taxon>
        <taxon>Pterygota</taxon>
        <taxon>Neoptera</taxon>
        <taxon>Endopterygota</taxon>
        <taxon>Lepidoptera</taxon>
        <taxon>Glossata</taxon>
        <taxon>Ditrysia</taxon>
        <taxon>Tineoidea</taxon>
        <taxon>Psychidae</taxon>
        <taxon>Oiketicinae</taxon>
        <taxon>Eumeta</taxon>
    </lineage>
</organism>
<comment type="caution">
    <text evidence="1">The sequence shown here is derived from an EMBL/GenBank/DDBJ whole genome shotgun (WGS) entry which is preliminary data.</text>
</comment>
<name>A0A4C1TXZ0_EUMVA</name>
<protein>
    <submittedName>
        <fullName evidence="1">Uncharacterized protein</fullName>
    </submittedName>
</protein>
<sequence>MRIRNAENCDTNCCDAISCGEASPRVTIPSTTVIPTERILKTSLFGMPLKDGCGNSDAGERCASTEEVITRVETGMSKLRFFGVPSAADMHPVRTEKWDVPPKTRHLAKTLNHTLETPYFIVPNES</sequence>
<dbReference type="OrthoDB" id="7512631at2759"/>
<reference evidence="1 2" key="1">
    <citation type="journal article" date="2019" name="Commun. Biol.">
        <title>The bagworm genome reveals a unique fibroin gene that provides high tensile strength.</title>
        <authorList>
            <person name="Kono N."/>
            <person name="Nakamura H."/>
            <person name="Ohtoshi R."/>
            <person name="Tomita M."/>
            <person name="Numata K."/>
            <person name="Arakawa K."/>
        </authorList>
    </citation>
    <scope>NUCLEOTIDE SEQUENCE [LARGE SCALE GENOMIC DNA]</scope>
</reference>
<evidence type="ECO:0000313" key="1">
    <source>
        <dbReference type="EMBL" id="GBP18915.1"/>
    </source>
</evidence>
<accession>A0A4C1TXZ0</accession>
<evidence type="ECO:0000313" key="2">
    <source>
        <dbReference type="Proteomes" id="UP000299102"/>
    </source>
</evidence>
<proteinExistence type="predicted"/>